<reference evidence="6" key="2">
    <citation type="submission" date="2021-04" db="EMBL/GenBank/DDBJ databases">
        <authorList>
            <person name="Gilroy R."/>
        </authorList>
    </citation>
    <scope>NUCLEOTIDE SEQUENCE</scope>
    <source>
        <strain evidence="6">CHK185-1770</strain>
    </source>
</reference>
<dbReference type="AlphaFoldDB" id="A0A9D2MXJ9"/>
<dbReference type="Gene3D" id="2.115.10.20">
    <property type="entry name" value="Glycosyl hydrolase domain, family 43"/>
    <property type="match status" value="1"/>
</dbReference>
<dbReference type="InterPro" id="IPR001362">
    <property type="entry name" value="Glyco_hydro_32"/>
</dbReference>
<dbReference type="InterPro" id="IPR051214">
    <property type="entry name" value="GH32_Enzymes"/>
</dbReference>
<dbReference type="GO" id="GO:0005975">
    <property type="term" value="P:carbohydrate metabolic process"/>
    <property type="evidence" value="ECO:0007669"/>
    <property type="project" value="InterPro"/>
</dbReference>
<dbReference type="EMBL" id="DWXG01000056">
    <property type="protein sequence ID" value="HJB98411.1"/>
    <property type="molecule type" value="Genomic_DNA"/>
</dbReference>
<evidence type="ECO:0000256" key="2">
    <source>
        <dbReference type="ARBA" id="ARBA00012758"/>
    </source>
</evidence>
<proteinExistence type="inferred from homology"/>
<dbReference type="InterPro" id="IPR023296">
    <property type="entry name" value="Glyco_hydro_beta-prop_sf"/>
</dbReference>
<dbReference type="PANTHER" id="PTHR43101:SF1">
    <property type="entry name" value="BETA-FRUCTOSIDASE"/>
    <property type="match status" value="1"/>
</dbReference>
<feature type="domain" description="Glycosyl hydrolase family 32 N-terminal" evidence="5">
    <location>
        <begin position="9"/>
        <end position="293"/>
    </location>
</feature>
<keyword evidence="4" id="KW-0326">Glycosidase</keyword>
<sequence>MSFPRLHFHVEPEKGWLNDPNGLCWFNGKYHAYYQHNPTATVWTAPLYWGHAVSEDLIHWENRPIALSPDMPYESTGGCFSGSALVKDGLLYVFYTAVGENGAQTQCLATSQDGEHFTKYAGNPLLQGGPVDPTGRDFRDPKVFPWTDGTYRMVCGTGYEGLAAVVLYRSSDLLHWDYVGPLFETRQMGPVLECPDLFPLEDKWVLDFSRMDQPQTVTFVVGQFDGETFTPESFQKPAIGPHFYAPQSFLDPQGRRILLGWMTPWNAPEDPDAVRSGCLTIPMEVTLNDAEQICLFPVEEAQSLLQQEDPHLVQGPSFFQITDGQKLLLERPVQEVWDARVLTDTHTCEVFLNGGEQVVSFHFQPTL</sequence>
<dbReference type="GO" id="GO:0004564">
    <property type="term" value="F:beta-fructofuranosidase activity"/>
    <property type="evidence" value="ECO:0007669"/>
    <property type="project" value="UniProtKB-EC"/>
</dbReference>
<evidence type="ECO:0000256" key="3">
    <source>
        <dbReference type="ARBA" id="ARBA00022801"/>
    </source>
</evidence>
<comment type="similarity">
    <text evidence="1">Belongs to the glycosyl hydrolase 32 family.</text>
</comment>
<name>A0A9D2MXJ9_9FIRM</name>
<dbReference type="Proteomes" id="UP000826793">
    <property type="component" value="Unassembled WGS sequence"/>
</dbReference>
<dbReference type="SMART" id="SM00640">
    <property type="entry name" value="Glyco_32"/>
    <property type="match status" value="1"/>
</dbReference>
<protein>
    <recommendedName>
        <fullName evidence="2">beta-fructofuranosidase</fullName>
        <ecNumber evidence="2">3.2.1.26</ecNumber>
    </recommendedName>
</protein>
<gene>
    <name evidence="6" type="ORF">H9710_07520</name>
</gene>
<accession>A0A9D2MXJ9</accession>
<dbReference type="CDD" id="cd08996">
    <property type="entry name" value="GH32_FFase"/>
    <property type="match status" value="1"/>
</dbReference>
<dbReference type="Pfam" id="PF00251">
    <property type="entry name" value="Glyco_hydro_32N"/>
    <property type="match status" value="1"/>
</dbReference>
<organism evidence="6 7">
    <name type="scientific">Candidatus Acutalibacter pullicola</name>
    <dbReference type="NCBI Taxonomy" id="2838417"/>
    <lineage>
        <taxon>Bacteria</taxon>
        <taxon>Bacillati</taxon>
        <taxon>Bacillota</taxon>
        <taxon>Clostridia</taxon>
        <taxon>Eubacteriales</taxon>
        <taxon>Acutalibacteraceae</taxon>
        <taxon>Acutalibacter</taxon>
    </lineage>
</organism>
<comment type="caution">
    <text evidence="6">The sequence shown here is derived from an EMBL/GenBank/DDBJ whole genome shotgun (WGS) entry which is preliminary data.</text>
</comment>
<keyword evidence="3 6" id="KW-0378">Hydrolase</keyword>
<evidence type="ECO:0000313" key="6">
    <source>
        <dbReference type="EMBL" id="HJB98411.1"/>
    </source>
</evidence>
<dbReference type="PROSITE" id="PS00609">
    <property type="entry name" value="GLYCOSYL_HYDROL_F32"/>
    <property type="match status" value="1"/>
</dbReference>
<evidence type="ECO:0000256" key="1">
    <source>
        <dbReference type="ARBA" id="ARBA00009902"/>
    </source>
</evidence>
<evidence type="ECO:0000313" key="7">
    <source>
        <dbReference type="Proteomes" id="UP000826793"/>
    </source>
</evidence>
<dbReference type="SUPFAM" id="SSF75005">
    <property type="entry name" value="Arabinanase/levansucrase/invertase"/>
    <property type="match status" value="1"/>
</dbReference>
<dbReference type="EC" id="3.2.1.26" evidence="2"/>
<evidence type="ECO:0000256" key="4">
    <source>
        <dbReference type="ARBA" id="ARBA00023295"/>
    </source>
</evidence>
<dbReference type="PANTHER" id="PTHR43101">
    <property type="entry name" value="BETA-FRUCTOSIDASE"/>
    <property type="match status" value="1"/>
</dbReference>
<dbReference type="InterPro" id="IPR013148">
    <property type="entry name" value="Glyco_hydro_32_N"/>
</dbReference>
<dbReference type="InterPro" id="IPR018053">
    <property type="entry name" value="Glyco_hydro_32_AS"/>
</dbReference>
<evidence type="ECO:0000259" key="5">
    <source>
        <dbReference type="Pfam" id="PF00251"/>
    </source>
</evidence>
<reference evidence="6" key="1">
    <citation type="journal article" date="2021" name="PeerJ">
        <title>Extensive microbial diversity within the chicken gut microbiome revealed by metagenomics and culture.</title>
        <authorList>
            <person name="Gilroy R."/>
            <person name="Ravi A."/>
            <person name="Getino M."/>
            <person name="Pursley I."/>
            <person name="Horton D.L."/>
            <person name="Alikhan N.F."/>
            <person name="Baker D."/>
            <person name="Gharbi K."/>
            <person name="Hall N."/>
            <person name="Watson M."/>
            <person name="Adriaenssens E.M."/>
            <person name="Foster-Nyarko E."/>
            <person name="Jarju S."/>
            <person name="Secka A."/>
            <person name="Antonio M."/>
            <person name="Oren A."/>
            <person name="Chaudhuri R.R."/>
            <person name="La Ragione R."/>
            <person name="Hildebrand F."/>
            <person name="Pallen M.J."/>
        </authorList>
    </citation>
    <scope>NUCLEOTIDE SEQUENCE</scope>
    <source>
        <strain evidence="6">CHK185-1770</strain>
    </source>
</reference>